<keyword evidence="2" id="KW-0176">Collagen</keyword>
<feature type="compositionally biased region" description="Basic and acidic residues" evidence="1">
    <location>
        <begin position="38"/>
        <end position="53"/>
    </location>
</feature>
<dbReference type="AlphaFoldDB" id="K2MXE7"/>
<feature type="region of interest" description="Disordered" evidence="1">
    <location>
        <begin position="38"/>
        <end position="60"/>
    </location>
</feature>
<dbReference type="PATRIC" id="fig|1231190.3.peg.4815"/>
<protein>
    <submittedName>
        <fullName evidence="2">Collagen triple helix repeat-containing protein</fullName>
    </submittedName>
</protein>
<sequence>MTFDGKAFGQEIVGVVKNYVRDAIAPVLVRLDAIEKRQPEKGERGEKGDKGEPGQDGVDGADGIGFDDLEVVHDGLRTFTFRFAKGEKMKEFPFTLPVVLDRGVFKAGDTYSAGDGVTWGGSFWIAQKDTADKPGDGDGWRLAVKKGRDGKDGIMKTDQPKQPLKVG</sequence>
<evidence type="ECO:0000313" key="3">
    <source>
        <dbReference type="Proteomes" id="UP000007374"/>
    </source>
</evidence>
<reference evidence="2 3" key="1">
    <citation type="journal article" date="2012" name="J. Bacteriol.">
        <title>Genome Sequence of Nitratireductor indicus Type Strain C115.</title>
        <authorList>
            <person name="Lai Q."/>
            <person name="Li G."/>
            <person name="Yu Z."/>
            <person name="Shao Z."/>
        </authorList>
    </citation>
    <scope>NUCLEOTIDE SEQUENCE [LARGE SCALE GENOMIC DNA]</scope>
    <source>
        <strain evidence="2 3">C115</strain>
    </source>
</reference>
<dbReference type="eggNOG" id="COG4695">
    <property type="taxonomic scope" value="Bacteria"/>
</dbReference>
<dbReference type="Proteomes" id="UP000007374">
    <property type="component" value="Unassembled WGS sequence"/>
</dbReference>
<evidence type="ECO:0000313" key="2">
    <source>
        <dbReference type="EMBL" id="EKF39928.1"/>
    </source>
</evidence>
<comment type="caution">
    <text evidence="2">The sequence shown here is derived from an EMBL/GenBank/DDBJ whole genome shotgun (WGS) entry which is preliminary data.</text>
</comment>
<accession>K2MXE7</accession>
<dbReference type="OrthoDB" id="7869742at2"/>
<keyword evidence="3" id="KW-1185">Reference proteome</keyword>
<proteinExistence type="predicted"/>
<evidence type="ECO:0000256" key="1">
    <source>
        <dbReference type="SAM" id="MobiDB-lite"/>
    </source>
</evidence>
<dbReference type="EMBL" id="AMSI01000033">
    <property type="protein sequence ID" value="EKF39928.1"/>
    <property type="molecule type" value="Genomic_DNA"/>
</dbReference>
<name>K2MXE7_9HYPH</name>
<dbReference type="STRING" id="721133.SAMN05216176_1274"/>
<feature type="compositionally biased region" description="Basic and acidic residues" evidence="1">
    <location>
        <begin position="147"/>
        <end position="159"/>
    </location>
</feature>
<feature type="region of interest" description="Disordered" evidence="1">
    <location>
        <begin position="147"/>
        <end position="167"/>
    </location>
</feature>
<organism evidence="2 3">
    <name type="scientific">Nitratireductor indicus C115</name>
    <dbReference type="NCBI Taxonomy" id="1231190"/>
    <lineage>
        <taxon>Bacteria</taxon>
        <taxon>Pseudomonadati</taxon>
        <taxon>Pseudomonadota</taxon>
        <taxon>Alphaproteobacteria</taxon>
        <taxon>Hyphomicrobiales</taxon>
        <taxon>Phyllobacteriaceae</taxon>
        <taxon>Nitratireductor</taxon>
    </lineage>
</organism>
<dbReference type="RefSeq" id="WP_009452914.1">
    <property type="nucleotide sequence ID" value="NZ_AMSI01000033.1"/>
</dbReference>
<gene>
    <name evidence="2" type="ORF">NA8A_23389</name>
</gene>